<dbReference type="SUPFAM" id="SSF48498">
    <property type="entry name" value="Tetracyclin repressor-like, C-terminal domain"/>
    <property type="match status" value="1"/>
</dbReference>
<keyword evidence="3" id="KW-0804">Transcription</keyword>
<dbReference type="GO" id="GO:0003700">
    <property type="term" value="F:DNA-binding transcription factor activity"/>
    <property type="evidence" value="ECO:0007669"/>
    <property type="project" value="TreeGrafter"/>
</dbReference>
<dbReference type="RefSeq" id="WP_013891635.1">
    <property type="nucleotide sequence ID" value="NC_015675.1"/>
</dbReference>
<reference evidence="6 7" key="1">
    <citation type="submission" date="2010-10" db="EMBL/GenBank/DDBJ databases">
        <title>Complete sequence of Mesorhizobium opportunistum WSM2075.</title>
        <authorList>
            <consortium name="US DOE Joint Genome Institute"/>
            <person name="Lucas S."/>
            <person name="Copeland A."/>
            <person name="Lapidus A."/>
            <person name="Cheng J.-F."/>
            <person name="Bruce D."/>
            <person name="Goodwin L."/>
            <person name="Pitluck S."/>
            <person name="Chertkov O."/>
            <person name="Misra M."/>
            <person name="Detter J.C."/>
            <person name="Han C."/>
            <person name="Tapia R."/>
            <person name="Land M."/>
            <person name="Hauser L."/>
            <person name="Kyrpides N."/>
            <person name="Ovchinnikova G."/>
            <person name="Mavrommatis K.M."/>
            <person name="Tiwari R.P."/>
            <person name="Howieson J.G."/>
            <person name="O'Hara G.W."/>
            <person name="Nandasena K.G."/>
            <person name="Woyke T."/>
        </authorList>
    </citation>
    <scope>NUCLEOTIDE SEQUENCE [LARGE SCALE GENOMIC DNA]</scope>
    <source>
        <strain evidence="7">LMG 24607 / HAMBI 3007 / WSM2075</strain>
    </source>
</reference>
<dbReference type="Pfam" id="PF00440">
    <property type="entry name" value="TetR_N"/>
    <property type="match status" value="1"/>
</dbReference>
<dbReference type="InterPro" id="IPR009057">
    <property type="entry name" value="Homeodomain-like_sf"/>
</dbReference>
<organism evidence="6 7">
    <name type="scientific">Mesorhizobium opportunistum (strain LMG 24607 / HAMBI 3007 / WSM2075)</name>
    <dbReference type="NCBI Taxonomy" id="536019"/>
    <lineage>
        <taxon>Bacteria</taxon>
        <taxon>Pseudomonadati</taxon>
        <taxon>Pseudomonadota</taxon>
        <taxon>Alphaproteobacteria</taxon>
        <taxon>Hyphomicrobiales</taxon>
        <taxon>Phyllobacteriaceae</taxon>
        <taxon>Mesorhizobium</taxon>
    </lineage>
</organism>
<dbReference type="eggNOG" id="COG1309">
    <property type="taxonomic scope" value="Bacteria"/>
</dbReference>
<name>F7Y1Q9_MESOW</name>
<proteinExistence type="predicted"/>
<dbReference type="InterPro" id="IPR001647">
    <property type="entry name" value="HTH_TetR"/>
</dbReference>
<dbReference type="InterPro" id="IPR036271">
    <property type="entry name" value="Tet_transcr_reg_TetR-rel_C_sf"/>
</dbReference>
<dbReference type="SUPFAM" id="SSF46689">
    <property type="entry name" value="Homeodomain-like"/>
    <property type="match status" value="1"/>
</dbReference>
<dbReference type="GO" id="GO:0000976">
    <property type="term" value="F:transcription cis-regulatory region binding"/>
    <property type="evidence" value="ECO:0007669"/>
    <property type="project" value="TreeGrafter"/>
</dbReference>
<sequence>MTARQRGRPPRDQVGVTPGAMLSTALEILDGEGAEALTMRALAKRSGINPMTIYHHFGDRDGLIRALSERVYAGVAAPQKGSARTRLEELLQSYQSQVVQHPGLTLTIFSRPSVFPDQAKRITEDLRTLLRELGLPPSRSQLWVSILVDFTHGAALATAMSRRSENEDGQKTSIGDKEYASALAELLDSLDRSN</sequence>
<dbReference type="STRING" id="536019.Mesop_0392"/>
<keyword evidence="1" id="KW-0805">Transcription regulation</keyword>
<gene>
    <name evidence="6" type="ordered locus">Mesop_0392</name>
</gene>
<dbReference type="HOGENOM" id="CLU_069356_40_0_5"/>
<dbReference type="PANTHER" id="PTHR30055">
    <property type="entry name" value="HTH-TYPE TRANSCRIPTIONAL REGULATOR RUTR"/>
    <property type="match status" value="1"/>
</dbReference>
<keyword evidence="2 4" id="KW-0238">DNA-binding</keyword>
<dbReference type="Proteomes" id="UP000001623">
    <property type="component" value="Chromosome"/>
</dbReference>
<dbReference type="PANTHER" id="PTHR30055:SF234">
    <property type="entry name" value="HTH-TYPE TRANSCRIPTIONAL REGULATOR BETI"/>
    <property type="match status" value="1"/>
</dbReference>
<dbReference type="PRINTS" id="PR00455">
    <property type="entry name" value="HTHTETR"/>
</dbReference>
<dbReference type="Gene3D" id="1.10.357.10">
    <property type="entry name" value="Tetracycline Repressor, domain 2"/>
    <property type="match status" value="1"/>
</dbReference>
<evidence type="ECO:0000256" key="1">
    <source>
        <dbReference type="ARBA" id="ARBA00023015"/>
    </source>
</evidence>
<dbReference type="InterPro" id="IPR050109">
    <property type="entry name" value="HTH-type_TetR-like_transc_reg"/>
</dbReference>
<evidence type="ECO:0000313" key="6">
    <source>
        <dbReference type="EMBL" id="AEH84887.1"/>
    </source>
</evidence>
<dbReference type="PROSITE" id="PS50977">
    <property type="entry name" value="HTH_TETR_2"/>
    <property type="match status" value="1"/>
</dbReference>
<evidence type="ECO:0000259" key="5">
    <source>
        <dbReference type="PROSITE" id="PS50977"/>
    </source>
</evidence>
<evidence type="ECO:0000256" key="3">
    <source>
        <dbReference type="ARBA" id="ARBA00023163"/>
    </source>
</evidence>
<feature type="DNA-binding region" description="H-T-H motif" evidence="4">
    <location>
        <begin position="38"/>
        <end position="57"/>
    </location>
</feature>
<protein>
    <submittedName>
        <fullName evidence="6">Transcriptional regulator, TetR family</fullName>
    </submittedName>
</protein>
<feature type="domain" description="HTH tetR-type" evidence="5">
    <location>
        <begin position="15"/>
        <end position="75"/>
    </location>
</feature>
<dbReference type="KEGG" id="mop:Mesop_0392"/>
<evidence type="ECO:0000256" key="2">
    <source>
        <dbReference type="ARBA" id="ARBA00023125"/>
    </source>
</evidence>
<evidence type="ECO:0000313" key="7">
    <source>
        <dbReference type="Proteomes" id="UP000001623"/>
    </source>
</evidence>
<evidence type="ECO:0000256" key="4">
    <source>
        <dbReference type="PROSITE-ProRule" id="PRU00335"/>
    </source>
</evidence>
<dbReference type="EMBL" id="CP002279">
    <property type="protein sequence ID" value="AEH84887.1"/>
    <property type="molecule type" value="Genomic_DNA"/>
</dbReference>
<dbReference type="AlphaFoldDB" id="F7Y1Q9"/>
<accession>F7Y1Q9</accession>